<keyword evidence="1" id="KW-0677">Repeat</keyword>
<keyword evidence="2 3" id="KW-0802">TPR repeat</keyword>
<dbReference type="SUPFAM" id="SSF48452">
    <property type="entry name" value="TPR-like"/>
    <property type="match status" value="1"/>
</dbReference>
<feature type="repeat" description="TPR" evidence="3">
    <location>
        <begin position="51"/>
        <end position="84"/>
    </location>
</feature>
<name>A0A835QAE3_VANPL</name>
<dbReference type="AlphaFoldDB" id="A0A835QAE3"/>
<dbReference type="InterPro" id="IPR013105">
    <property type="entry name" value="TPR_2"/>
</dbReference>
<evidence type="ECO:0000256" key="3">
    <source>
        <dbReference type="PROSITE-ProRule" id="PRU00339"/>
    </source>
</evidence>
<dbReference type="PANTHER" id="PTHR15544">
    <property type="entry name" value="OSMOSIS RESPONSIVE FACTOR"/>
    <property type="match status" value="1"/>
</dbReference>
<dbReference type="Pfam" id="PF07719">
    <property type="entry name" value="TPR_2"/>
    <property type="match status" value="1"/>
</dbReference>
<gene>
    <name evidence="5" type="ORF">HPP92_016131</name>
</gene>
<accession>A0A835QAE3</accession>
<dbReference type="OrthoDB" id="1054248at2759"/>
<evidence type="ECO:0000256" key="1">
    <source>
        <dbReference type="ARBA" id="ARBA00022737"/>
    </source>
</evidence>
<organism evidence="5 6">
    <name type="scientific">Vanilla planifolia</name>
    <name type="common">Vanilla</name>
    <dbReference type="NCBI Taxonomy" id="51239"/>
    <lineage>
        <taxon>Eukaryota</taxon>
        <taxon>Viridiplantae</taxon>
        <taxon>Streptophyta</taxon>
        <taxon>Embryophyta</taxon>
        <taxon>Tracheophyta</taxon>
        <taxon>Spermatophyta</taxon>
        <taxon>Magnoliopsida</taxon>
        <taxon>Liliopsida</taxon>
        <taxon>Asparagales</taxon>
        <taxon>Orchidaceae</taxon>
        <taxon>Vanilloideae</taxon>
        <taxon>Vanilleae</taxon>
        <taxon>Vanilla</taxon>
    </lineage>
</organism>
<dbReference type="SMART" id="SM00028">
    <property type="entry name" value="TPR"/>
    <property type="match status" value="3"/>
</dbReference>
<dbReference type="Proteomes" id="UP000636800">
    <property type="component" value="Unassembled WGS sequence"/>
</dbReference>
<evidence type="ECO:0000313" key="6">
    <source>
        <dbReference type="Proteomes" id="UP000636800"/>
    </source>
</evidence>
<feature type="repeat" description="TPR" evidence="3">
    <location>
        <begin position="119"/>
        <end position="152"/>
    </location>
</feature>
<dbReference type="InterPro" id="IPR011990">
    <property type="entry name" value="TPR-like_helical_dom_sf"/>
</dbReference>
<evidence type="ECO:0000256" key="2">
    <source>
        <dbReference type="ARBA" id="ARBA00022803"/>
    </source>
</evidence>
<evidence type="ECO:0008006" key="7">
    <source>
        <dbReference type="Google" id="ProtNLM"/>
    </source>
</evidence>
<evidence type="ECO:0000313" key="5">
    <source>
        <dbReference type="EMBL" id="KAG0469431.1"/>
    </source>
</evidence>
<proteinExistence type="predicted"/>
<dbReference type="InterPro" id="IPR019734">
    <property type="entry name" value="TPR_rpt"/>
</dbReference>
<dbReference type="EMBL" id="JADCNL010000008">
    <property type="protein sequence ID" value="KAG0469431.1"/>
    <property type="molecule type" value="Genomic_DNA"/>
</dbReference>
<dbReference type="InterPro" id="IPR052658">
    <property type="entry name" value="TPR-containing"/>
</dbReference>
<sequence length="196" mass="22179">MKMVWKTNKEENGKKRPRYKSIFANPNLPFESAEEIGKQDNSVDSDSKHLADSFESEGIQLAENGRFNEALAKWETAITLTPDKARLYEQKAQILLELGETWNAIKSATRATELDPAWAEAWITLGRAQLNFGEPDMAIDSFDKALVLKPDHEEAKADRKSASHLVRQRKQLHLSGLSIEERRFRVQDPDGSPNSS</sequence>
<keyword evidence="6" id="KW-1185">Reference proteome</keyword>
<reference evidence="5 6" key="1">
    <citation type="journal article" date="2020" name="Nat. Food">
        <title>A phased Vanilla planifolia genome enables genetic improvement of flavour and production.</title>
        <authorList>
            <person name="Hasing T."/>
            <person name="Tang H."/>
            <person name="Brym M."/>
            <person name="Khazi F."/>
            <person name="Huang T."/>
            <person name="Chambers A.H."/>
        </authorList>
    </citation>
    <scope>NUCLEOTIDE SEQUENCE [LARGE SCALE GENOMIC DNA]</scope>
    <source>
        <tissue evidence="5">Leaf</tissue>
    </source>
</reference>
<feature type="region of interest" description="Disordered" evidence="4">
    <location>
        <begin position="30"/>
        <end position="49"/>
    </location>
</feature>
<comment type="caution">
    <text evidence="5">The sequence shown here is derived from an EMBL/GenBank/DDBJ whole genome shotgun (WGS) entry which is preliminary data.</text>
</comment>
<dbReference type="Gene3D" id="1.25.40.10">
    <property type="entry name" value="Tetratricopeptide repeat domain"/>
    <property type="match status" value="1"/>
</dbReference>
<dbReference type="PROSITE" id="PS50005">
    <property type="entry name" value="TPR"/>
    <property type="match status" value="2"/>
</dbReference>
<protein>
    <recommendedName>
        <fullName evidence="7">Tetratricopeptide repeat protein 33</fullName>
    </recommendedName>
</protein>
<dbReference type="Pfam" id="PF13414">
    <property type="entry name" value="TPR_11"/>
    <property type="match status" value="1"/>
</dbReference>
<dbReference type="PANTHER" id="PTHR15544:SF0">
    <property type="entry name" value="TETRATRICOPEPTIDE REPEAT PROTEIN 33"/>
    <property type="match status" value="1"/>
</dbReference>
<dbReference type="PROSITE" id="PS50293">
    <property type="entry name" value="TPR_REGION"/>
    <property type="match status" value="1"/>
</dbReference>
<evidence type="ECO:0000256" key="4">
    <source>
        <dbReference type="SAM" id="MobiDB-lite"/>
    </source>
</evidence>